<protein>
    <submittedName>
        <fullName evidence="1">Uncharacterized protein</fullName>
    </submittedName>
</protein>
<reference evidence="1" key="1">
    <citation type="journal article" date="2021" name="Sci. Rep.">
        <title>Diploid genomic architecture of Nitzschia inconspicua, an elite biomass production diatom.</title>
        <authorList>
            <person name="Oliver A."/>
            <person name="Podell S."/>
            <person name="Pinowska A."/>
            <person name="Traller J.C."/>
            <person name="Smith S.R."/>
            <person name="McClure R."/>
            <person name="Beliaev A."/>
            <person name="Bohutskyi P."/>
            <person name="Hill E.A."/>
            <person name="Rabines A."/>
            <person name="Zheng H."/>
            <person name="Allen L.Z."/>
            <person name="Kuo A."/>
            <person name="Grigoriev I.V."/>
            <person name="Allen A.E."/>
            <person name="Hazlebeck D."/>
            <person name="Allen E.E."/>
        </authorList>
    </citation>
    <scope>NUCLEOTIDE SEQUENCE</scope>
    <source>
        <strain evidence="1">Hildebrandi</strain>
    </source>
</reference>
<dbReference type="Proteomes" id="UP000693970">
    <property type="component" value="Unassembled WGS sequence"/>
</dbReference>
<reference evidence="1" key="2">
    <citation type="submission" date="2021-04" db="EMBL/GenBank/DDBJ databases">
        <authorList>
            <person name="Podell S."/>
        </authorList>
    </citation>
    <scope>NUCLEOTIDE SEQUENCE</scope>
    <source>
        <strain evidence="1">Hildebrandi</strain>
    </source>
</reference>
<accession>A0A9K3PA18</accession>
<name>A0A9K3PA18_9STRA</name>
<organism evidence="1 2">
    <name type="scientific">Nitzschia inconspicua</name>
    <dbReference type="NCBI Taxonomy" id="303405"/>
    <lineage>
        <taxon>Eukaryota</taxon>
        <taxon>Sar</taxon>
        <taxon>Stramenopiles</taxon>
        <taxon>Ochrophyta</taxon>
        <taxon>Bacillariophyta</taxon>
        <taxon>Bacillariophyceae</taxon>
        <taxon>Bacillariophycidae</taxon>
        <taxon>Bacillariales</taxon>
        <taxon>Bacillariaceae</taxon>
        <taxon>Nitzschia</taxon>
    </lineage>
</organism>
<keyword evidence="2" id="KW-1185">Reference proteome</keyword>
<dbReference type="EMBL" id="JAGRRH010000030">
    <property type="protein sequence ID" value="KAG7339807.1"/>
    <property type="molecule type" value="Genomic_DNA"/>
</dbReference>
<dbReference type="AlphaFoldDB" id="A0A9K3PA18"/>
<evidence type="ECO:0000313" key="2">
    <source>
        <dbReference type="Proteomes" id="UP000693970"/>
    </source>
</evidence>
<gene>
    <name evidence="1" type="ORF">IV203_028268</name>
</gene>
<proteinExistence type="predicted"/>
<comment type="caution">
    <text evidence="1">The sequence shown here is derived from an EMBL/GenBank/DDBJ whole genome shotgun (WGS) entry which is preliminary data.</text>
</comment>
<evidence type="ECO:0000313" key="1">
    <source>
        <dbReference type="EMBL" id="KAG7339807.1"/>
    </source>
</evidence>
<sequence length="145" mass="16405">MNLEIPALSNSPHGIPNWISCRPESHLEKFHEFLAHVANLGTGKNLEEILTLGGESESNVAARNKSRILQRKIEGQERTIPTHFEDIPPYFDHTLLIVIHRNAAALKLKRPFESTTERKTNNLFRGAAGTKHQSPFGQGHWHMPM</sequence>